<dbReference type="GeneTree" id="ENSGT01150000287056"/>
<evidence type="ECO:0000313" key="2">
    <source>
        <dbReference type="Proteomes" id="UP000261560"/>
    </source>
</evidence>
<proteinExistence type="predicted"/>
<protein>
    <recommendedName>
        <fullName evidence="3">HECT domain-containing protein</fullName>
    </recommendedName>
</protein>
<keyword evidence="2" id="KW-1185">Reference proteome</keyword>
<reference evidence="1" key="1">
    <citation type="submission" date="2025-08" db="UniProtKB">
        <authorList>
            <consortium name="Ensembl"/>
        </authorList>
    </citation>
    <scope>IDENTIFICATION</scope>
</reference>
<name>A0A3B3BUV5_ORYME</name>
<reference evidence="1" key="2">
    <citation type="submission" date="2025-09" db="UniProtKB">
        <authorList>
            <consortium name="Ensembl"/>
        </authorList>
    </citation>
    <scope>IDENTIFICATION</scope>
</reference>
<organism evidence="1 2">
    <name type="scientific">Oryzias melastigma</name>
    <name type="common">Marine medaka</name>
    <dbReference type="NCBI Taxonomy" id="30732"/>
    <lineage>
        <taxon>Eukaryota</taxon>
        <taxon>Metazoa</taxon>
        <taxon>Chordata</taxon>
        <taxon>Craniata</taxon>
        <taxon>Vertebrata</taxon>
        <taxon>Euteleostomi</taxon>
        <taxon>Actinopterygii</taxon>
        <taxon>Neopterygii</taxon>
        <taxon>Teleostei</taxon>
        <taxon>Neoteleostei</taxon>
        <taxon>Acanthomorphata</taxon>
        <taxon>Ovalentaria</taxon>
        <taxon>Atherinomorphae</taxon>
        <taxon>Beloniformes</taxon>
        <taxon>Adrianichthyidae</taxon>
        <taxon>Oryziinae</taxon>
        <taxon>Oryzias</taxon>
    </lineage>
</organism>
<dbReference type="AlphaFoldDB" id="A0A3B3BUV5"/>
<dbReference type="Ensembl" id="ENSOMET00000002196.1">
    <property type="protein sequence ID" value="ENSOMEP00000008587.1"/>
    <property type="gene ID" value="ENSOMEG00000009768.1"/>
</dbReference>
<accession>A0A3B3BUV5</accession>
<dbReference type="Proteomes" id="UP000261560">
    <property type="component" value="Unplaced"/>
</dbReference>
<sequence length="190" mass="21433">ISCGYVGTVSVDKKDLIISYRAALNHESPSLEQLRKGLHLYNLVQLMERNPELCRPMFLPGDVGCVIYVVEKGQPDFCDKNSMKFAREVNVMNFFNDFFSDDDSQQLSDAKVMQSMTGQGHKSVLPNEKKDFVIFVKCLHGCGEDHTTCSPTVSACSRTKTFPVAHLTSYKEFKNIMETAICHGQGFYRI</sequence>
<evidence type="ECO:0000313" key="1">
    <source>
        <dbReference type="Ensembl" id="ENSOMEP00000008587.1"/>
    </source>
</evidence>
<evidence type="ECO:0008006" key="3">
    <source>
        <dbReference type="Google" id="ProtNLM"/>
    </source>
</evidence>
<dbReference type="PaxDb" id="30732-ENSOMEP00000008587"/>